<keyword evidence="8" id="KW-1185">Reference proteome</keyword>
<evidence type="ECO:0000259" key="6">
    <source>
        <dbReference type="PROSITE" id="PS50262"/>
    </source>
</evidence>
<comment type="subcellular location">
    <subcellularLocation>
        <location evidence="1">Membrane</location>
    </subcellularLocation>
</comment>
<evidence type="ECO:0000256" key="4">
    <source>
        <dbReference type="ARBA" id="ARBA00023136"/>
    </source>
</evidence>
<feature type="transmembrane region" description="Helical" evidence="5">
    <location>
        <begin position="12"/>
        <end position="31"/>
    </location>
</feature>
<evidence type="ECO:0000256" key="5">
    <source>
        <dbReference type="SAM" id="Phobius"/>
    </source>
</evidence>
<dbReference type="PANTHER" id="PTHR22943">
    <property type="entry name" value="7-TRANSMEMBRANE DOMAIN RECEPTOR C.ELEGANS"/>
    <property type="match status" value="1"/>
</dbReference>
<gene>
    <name evidence="7" type="ORF">DdX_13164</name>
</gene>
<sequence length="268" mass="30471">MLDIGKVHEVNCWLCAILGIFFNSLLIWMIVYRSVAEIRPYSRILLQTCVIDIYTIITMIVVQPVFAIVSGWNVMYENGIARHLPLPYNVILMLLWIFGYYFSIISNALQFFYRYLVLCREMKISPLHYLLMLLIASIPVFIYLWIQCSVMYPDPSHPIASLTAQIFLDINEIVEIMMLVYSAILPCVGSSISMMAVLTSTTVGKGSSLYIIPFVILPIHWIPVLNPVITIIVVGAYRRILFRRKRIATINVNIATGSSATNQIIAPT</sequence>
<dbReference type="InterPro" id="IPR019428">
    <property type="entry name" value="7TM_GPCR_serpentine_rcpt_Str"/>
</dbReference>
<dbReference type="PROSITE" id="PS50262">
    <property type="entry name" value="G_PROTEIN_RECEP_F1_2"/>
    <property type="match status" value="1"/>
</dbReference>
<feature type="transmembrane region" description="Helical" evidence="5">
    <location>
        <begin position="129"/>
        <end position="152"/>
    </location>
</feature>
<feature type="domain" description="G-protein coupled receptors family 1 profile" evidence="6">
    <location>
        <begin position="22"/>
        <end position="268"/>
    </location>
</feature>
<proteinExistence type="predicted"/>
<feature type="transmembrane region" description="Helical" evidence="5">
    <location>
        <begin position="86"/>
        <end position="109"/>
    </location>
</feature>
<reference evidence="7" key="1">
    <citation type="submission" date="2022-01" db="EMBL/GenBank/DDBJ databases">
        <title>Genome Sequence Resource for Two Populations of Ditylenchus destructor, the Migratory Endoparasitic Phytonematode.</title>
        <authorList>
            <person name="Zhang H."/>
            <person name="Lin R."/>
            <person name="Xie B."/>
        </authorList>
    </citation>
    <scope>NUCLEOTIDE SEQUENCE</scope>
    <source>
        <strain evidence="7">BazhouSP</strain>
    </source>
</reference>
<dbReference type="SUPFAM" id="SSF81321">
    <property type="entry name" value="Family A G protein-coupled receptor-like"/>
    <property type="match status" value="1"/>
</dbReference>
<evidence type="ECO:0000313" key="8">
    <source>
        <dbReference type="Proteomes" id="UP001201812"/>
    </source>
</evidence>
<feature type="transmembrane region" description="Helical" evidence="5">
    <location>
        <begin position="173"/>
        <end position="198"/>
    </location>
</feature>
<dbReference type="Proteomes" id="UP001201812">
    <property type="component" value="Unassembled WGS sequence"/>
</dbReference>
<evidence type="ECO:0000256" key="3">
    <source>
        <dbReference type="ARBA" id="ARBA00022989"/>
    </source>
</evidence>
<comment type="caution">
    <text evidence="7">The sequence shown here is derived from an EMBL/GenBank/DDBJ whole genome shotgun (WGS) entry which is preliminary data.</text>
</comment>
<keyword evidence="3 5" id="KW-1133">Transmembrane helix</keyword>
<keyword evidence="2 5" id="KW-0812">Transmembrane</keyword>
<dbReference type="EMBL" id="JAKKPZ010000050">
    <property type="protein sequence ID" value="KAI1706124.1"/>
    <property type="molecule type" value="Genomic_DNA"/>
</dbReference>
<feature type="transmembrane region" description="Helical" evidence="5">
    <location>
        <begin position="51"/>
        <end position="74"/>
    </location>
</feature>
<evidence type="ECO:0000256" key="1">
    <source>
        <dbReference type="ARBA" id="ARBA00004370"/>
    </source>
</evidence>
<dbReference type="Pfam" id="PF10326">
    <property type="entry name" value="7TM_GPCR_Str"/>
    <property type="match status" value="1"/>
</dbReference>
<organism evidence="7 8">
    <name type="scientific">Ditylenchus destructor</name>
    <dbReference type="NCBI Taxonomy" id="166010"/>
    <lineage>
        <taxon>Eukaryota</taxon>
        <taxon>Metazoa</taxon>
        <taxon>Ecdysozoa</taxon>
        <taxon>Nematoda</taxon>
        <taxon>Chromadorea</taxon>
        <taxon>Rhabditida</taxon>
        <taxon>Tylenchina</taxon>
        <taxon>Tylenchomorpha</taxon>
        <taxon>Sphaerularioidea</taxon>
        <taxon>Anguinidae</taxon>
        <taxon>Anguininae</taxon>
        <taxon>Ditylenchus</taxon>
    </lineage>
</organism>
<evidence type="ECO:0000256" key="2">
    <source>
        <dbReference type="ARBA" id="ARBA00022692"/>
    </source>
</evidence>
<evidence type="ECO:0000313" key="7">
    <source>
        <dbReference type="EMBL" id="KAI1706124.1"/>
    </source>
</evidence>
<name>A0AAD4MTB4_9BILA</name>
<dbReference type="InterPro" id="IPR017452">
    <property type="entry name" value="GPCR_Rhodpsn_7TM"/>
</dbReference>
<accession>A0AAD4MTB4</accession>
<protein>
    <submittedName>
        <fullName evidence="7">Serpentine type 7TM GPCR chemoreceptor str domain-containing protein</fullName>
    </submittedName>
</protein>
<dbReference type="PANTHER" id="PTHR22943:SF248">
    <property type="entry name" value="SEVEN TM RECEPTOR"/>
    <property type="match status" value="1"/>
</dbReference>
<keyword evidence="4 5" id="KW-0472">Membrane</keyword>
<feature type="transmembrane region" description="Helical" evidence="5">
    <location>
        <begin position="210"/>
        <end position="237"/>
    </location>
</feature>
<dbReference type="AlphaFoldDB" id="A0AAD4MTB4"/>
<dbReference type="GO" id="GO:0016020">
    <property type="term" value="C:membrane"/>
    <property type="evidence" value="ECO:0007669"/>
    <property type="project" value="UniProtKB-SubCell"/>
</dbReference>